<comment type="subcellular location">
    <subcellularLocation>
        <location evidence="1">Nucleus</location>
    </subcellularLocation>
</comment>
<organism evidence="5 6">
    <name type="scientific">Dermatophagoides pteronyssinus</name>
    <name type="common">European house dust mite</name>
    <dbReference type="NCBI Taxonomy" id="6956"/>
    <lineage>
        <taxon>Eukaryota</taxon>
        <taxon>Metazoa</taxon>
        <taxon>Ecdysozoa</taxon>
        <taxon>Arthropoda</taxon>
        <taxon>Chelicerata</taxon>
        <taxon>Arachnida</taxon>
        <taxon>Acari</taxon>
        <taxon>Acariformes</taxon>
        <taxon>Sarcoptiformes</taxon>
        <taxon>Astigmata</taxon>
        <taxon>Psoroptidia</taxon>
        <taxon>Analgoidea</taxon>
        <taxon>Pyroglyphidae</taxon>
        <taxon>Dermatophagoidinae</taxon>
        <taxon>Dermatophagoides</taxon>
    </lineage>
</organism>
<reference evidence="6" key="1">
    <citation type="submission" date="2025-08" db="UniProtKB">
        <authorList>
            <consortium name="RefSeq"/>
        </authorList>
    </citation>
    <scope>IDENTIFICATION</scope>
    <source>
        <strain evidence="6">Airmid</strain>
    </source>
</reference>
<dbReference type="GO" id="GO:0006352">
    <property type="term" value="P:DNA-templated transcription initiation"/>
    <property type="evidence" value="ECO:0007669"/>
    <property type="project" value="InterPro"/>
</dbReference>
<evidence type="ECO:0000313" key="6">
    <source>
        <dbReference type="RefSeq" id="XP_027204865.1"/>
    </source>
</evidence>
<dbReference type="RefSeq" id="XP_027204865.1">
    <property type="nucleotide sequence ID" value="XM_027349064.1"/>
</dbReference>
<keyword evidence="2" id="KW-0240">DNA-directed RNA polymerase</keyword>
<keyword evidence="4" id="KW-0539">Nucleus</keyword>
<dbReference type="GO" id="GO:0005736">
    <property type="term" value="C:RNA polymerase I complex"/>
    <property type="evidence" value="ECO:0007669"/>
    <property type="project" value="TreeGrafter"/>
</dbReference>
<evidence type="ECO:0000256" key="2">
    <source>
        <dbReference type="ARBA" id="ARBA00022478"/>
    </source>
</evidence>
<dbReference type="AlphaFoldDB" id="A0A6P6YHW2"/>
<evidence type="ECO:0000256" key="3">
    <source>
        <dbReference type="ARBA" id="ARBA00023163"/>
    </source>
</evidence>
<dbReference type="InParanoid" id="A0A6P6YHW2"/>
<protein>
    <submittedName>
        <fullName evidence="6">DNA-directed RNA polymerase I subunit RPA43-like</fullName>
    </submittedName>
</protein>
<keyword evidence="3" id="KW-0804">Transcription</keyword>
<dbReference type="Proteomes" id="UP000515146">
    <property type="component" value="Unplaced"/>
</dbReference>
<dbReference type="KEGG" id="dpte:113798511"/>
<evidence type="ECO:0000256" key="4">
    <source>
        <dbReference type="ARBA" id="ARBA00023242"/>
    </source>
</evidence>
<dbReference type="PANTHER" id="PTHR12709:SF5">
    <property type="entry name" value="DNA-DIRECTED RNA POLYMERASE I SUBUNIT RPA43"/>
    <property type="match status" value="1"/>
</dbReference>
<keyword evidence="5" id="KW-1185">Reference proteome</keyword>
<proteinExistence type="predicted"/>
<dbReference type="OrthoDB" id="10250504at2759"/>
<dbReference type="PANTHER" id="PTHR12709">
    <property type="entry name" value="DNA-DIRECTED RNA POLYMERASE II, III"/>
    <property type="match status" value="1"/>
</dbReference>
<accession>A0A6P6YHW2</accession>
<dbReference type="GO" id="GO:0006362">
    <property type="term" value="P:transcription elongation by RNA polymerase I"/>
    <property type="evidence" value="ECO:0007669"/>
    <property type="project" value="TreeGrafter"/>
</dbReference>
<dbReference type="InterPro" id="IPR036898">
    <property type="entry name" value="RNA_pol_Rpb7-like_N_sf"/>
</dbReference>
<evidence type="ECO:0000313" key="5">
    <source>
        <dbReference type="Proteomes" id="UP000515146"/>
    </source>
</evidence>
<sequence length="180" mass="21054">MVSEIIDGDSLTKIVTKELDIGLYPQFMGREESCVNKLLKQRKFKYNPDLNGILIRFDDIEFLTDTGRIIDDSPFIYWKIRGKFHIFNVQPNQILKSFINRIGKEYIGCSFAGCIDATIKFECQTFDHEQIEDICTNLNVGDSITFKVKRFISTQRYIEGIIDDEIFRMICNENNKNKNR</sequence>
<gene>
    <name evidence="6" type="primary">LOC113798511</name>
</gene>
<name>A0A6P6YHW2_DERPT</name>
<dbReference type="FunCoup" id="A0A6P6YHW2">
    <property type="interactions" value="316"/>
</dbReference>
<dbReference type="OMA" id="MVGCLVH"/>
<dbReference type="Gene3D" id="3.30.1490.120">
    <property type="entry name" value="RNA polymerase Rpb7-like, N-terminal domain"/>
    <property type="match status" value="1"/>
</dbReference>
<evidence type="ECO:0000256" key="1">
    <source>
        <dbReference type="ARBA" id="ARBA00004123"/>
    </source>
</evidence>
<dbReference type="InterPro" id="IPR045113">
    <property type="entry name" value="Rpb7-like"/>
</dbReference>